<accession>A0ABT0BVS7</accession>
<evidence type="ECO:0000313" key="1">
    <source>
        <dbReference type="EMBL" id="MCJ2189163.1"/>
    </source>
</evidence>
<reference evidence="1 2" key="1">
    <citation type="submission" date="2022-04" db="EMBL/GenBank/DDBJ databases">
        <title>Identification of a novel bacterium isolated from mangrove sediments.</title>
        <authorList>
            <person name="Pan X."/>
        </authorList>
    </citation>
    <scope>NUCLEOTIDE SEQUENCE [LARGE SCALE GENOMIC DNA]</scope>
    <source>
        <strain evidence="1 2">B2638</strain>
    </source>
</reference>
<evidence type="ECO:0000313" key="2">
    <source>
        <dbReference type="Proteomes" id="UP001202281"/>
    </source>
</evidence>
<comment type="caution">
    <text evidence="1">The sequence shown here is derived from an EMBL/GenBank/DDBJ whole genome shotgun (WGS) entry which is preliminary data.</text>
</comment>
<organism evidence="1 2">
    <name type="scientific">Novosphingobium beihaiensis</name>
    <dbReference type="NCBI Taxonomy" id="2930389"/>
    <lineage>
        <taxon>Bacteria</taxon>
        <taxon>Pseudomonadati</taxon>
        <taxon>Pseudomonadota</taxon>
        <taxon>Alphaproteobacteria</taxon>
        <taxon>Sphingomonadales</taxon>
        <taxon>Sphingomonadaceae</taxon>
        <taxon>Novosphingobium</taxon>
    </lineage>
</organism>
<dbReference type="EMBL" id="JALHLG010000068">
    <property type="protein sequence ID" value="MCJ2189163.1"/>
    <property type="molecule type" value="Genomic_DNA"/>
</dbReference>
<protein>
    <submittedName>
        <fullName evidence="1">Uncharacterized protein</fullName>
    </submittedName>
</protein>
<keyword evidence="2" id="KW-1185">Reference proteome</keyword>
<proteinExistence type="predicted"/>
<sequence length="70" mass="8001">MTLSIQIPLKLVEVTHVSVASIEFLKIIHCSPEIEIMMGIFAVISFCHFLCESGQWLWRKHTEESTAPDE</sequence>
<dbReference type="RefSeq" id="WP_243924431.1">
    <property type="nucleotide sequence ID" value="NZ_JALHLG010000068.1"/>
</dbReference>
<dbReference type="Proteomes" id="UP001202281">
    <property type="component" value="Unassembled WGS sequence"/>
</dbReference>
<name>A0ABT0BVS7_9SPHN</name>
<gene>
    <name evidence="1" type="ORF">MTR66_20425</name>
</gene>